<gene>
    <name evidence="1" type="primary">ilvN</name>
    <name evidence="1" type="ORF">JFY71_03730</name>
</gene>
<dbReference type="Proteomes" id="UP000595814">
    <property type="component" value="Chromosome"/>
</dbReference>
<dbReference type="EMBL" id="CP066744">
    <property type="protein sequence ID" value="QQK08662.1"/>
    <property type="molecule type" value="Genomic_DNA"/>
</dbReference>
<dbReference type="EC" id="2.2.1.6" evidence="1"/>
<keyword evidence="1" id="KW-0808">Transferase</keyword>
<proteinExistence type="predicted"/>
<reference evidence="1 2" key="1">
    <citation type="journal article" date="2022" name="Int. J. Syst. Evol. Microbiol.">
        <title>Miniphocaeibacter halophilus sp. nov., an ammonium-tolerant acetate-producing bacterium isolated from a biogas system.</title>
        <authorList>
            <person name="Schnurer A."/>
            <person name="Singh A."/>
            <person name="Bi S."/>
            <person name="Qiao W."/>
            <person name="Westerholm M."/>
        </authorList>
    </citation>
    <scope>NUCLEOTIDE SEQUENCE [LARGE SCALE GENOMIC DNA]</scope>
    <source>
        <strain evidence="1 2">AMB_01</strain>
    </source>
</reference>
<protein>
    <submittedName>
        <fullName evidence="1">Acetolactate synthase small subunit</fullName>
        <ecNumber evidence="1">2.2.1.6</ecNumber>
    </submittedName>
</protein>
<accession>A0AC61MST2</accession>
<sequence length="167" mass="18502">MEHTISVIVENKAGVLTRVSGLFSRRGYNIKSLAVGETDVPGISRMTIVVNGDEKTIEQVEKQLYKLIDVIKVIHLTDEEFVERELVLIKLNVSKSTRTEILQVVDIFRSKVIDMNVNSFVIEATGTTSKISALEKALQPYGIQEIVRTGMIALSRGAKKSKGVSIK</sequence>
<evidence type="ECO:0000313" key="2">
    <source>
        <dbReference type="Proteomes" id="UP000595814"/>
    </source>
</evidence>
<name>A0AC61MST2_9FIRM</name>
<evidence type="ECO:0000313" key="1">
    <source>
        <dbReference type="EMBL" id="QQK08662.1"/>
    </source>
</evidence>
<keyword evidence="2" id="KW-1185">Reference proteome</keyword>
<organism evidence="1 2">
    <name type="scientific">Miniphocaeibacter halophilus</name>
    <dbReference type="NCBI Taxonomy" id="2931922"/>
    <lineage>
        <taxon>Bacteria</taxon>
        <taxon>Bacillati</taxon>
        <taxon>Bacillota</taxon>
        <taxon>Tissierellia</taxon>
        <taxon>Tissierellales</taxon>
        <taxon>Peptoniphilaceae</taxon>
        <taxon>Miniphocaeibacter</taxon>
    </lineage>
</organism>